<evidence type="ECO:0000313" key="1">
    <source>
        <dbReference type="EMBL" id="MPN45077.1"/>
    </source>
</evidence>
<accession>A0A645I1A9</accession>
<dbReference type="AlphaFoldDB" id="A0A645I1A9"/>
<dbReference type="Pfam" id="PF21983">
    <property type="entry name" value="NikA-like"/>
    <property type="match status" value="1"/>
</dbReference>
<gene>
    <name evidence="1" type="ORF">SDC9_192644</name>
</gene>
<protein>
    <submittedName>
        <fullName evidence="1">Uncharacterized protein</fullName>
    </submittedName>
</protein>
<dbReference type="InterPro" id="IPR053842">
    <property type="entry name" value="NikA-like"/>
</dbReference>
<comment type="caution">
    <text evidence="1">The sequence shown here is derived from an EMBL/GenBank/DDBJ whole genome shotgun (WGS) entry which is preliminary data.</text>
</comment>
<sequence>MLNKDKKLSIRVSTNDLDLIKRKAGQAKLSLTEYVTKCCMNKQIVRIEGLDAVLKEQKAIGRNLNQLSVLANMGRLDTVNLTEVLDKFTEIQCSLQEILERRRWSNGDC</sequence>
<organism evidence="1">
    <name type="scientific">bioreactor metagenome</name>
    <dbReference type="NCBI Taxonomy" id="1076179"/>
    <lineage>
        <taxon>unclassified sequences</taxon>
        <taxon>metagenomes</taxon>
        <taxon>ecological metagenomes</taxon>
    </lineage>
</organism>
<dbReference type="EMBL" id="VSSQ01104693">
    <property type="protein sequence ID" value="MPN45077.1"/>
    <property type="molecule type" value="Genomic_DNA"/>
</dbReference>
<name>A0A645I1A9_9ZZZZ</name>
<proteinExistence type="predicted"/>
<reference evidence="1" key="1">
    <citation type="submission" date="2019-08" db="EMBL/GenBank/DDBJ databases">
        <authorList>
            <person name="Kucharzyk K."/>
            <person name="Murdoch R.W."/>
            <person name="Higgins S."/>
            <person name="Loffler F."/>
        </authorList>
    </citation>
    <scope>NUCLEOTIDE SEQUENCE</scope>
</reference>